<evidence type="ECO:0000256" key="6">
    <source>
        <dbReference type="ARBA" id="ARBA00022630"/>
    </source>
</evidence>
<evidence type="ECO:0000256" key="8">
    <source>
        <dbReference type="ARBA" id="ARBA00022827"/>
    </source>
</evidence>
<dbReference type="GO" id="GO:0046577">
    <property type="term" value="F:long-chain-alcohol oxidase activity"/>
    <property type="evidence" value="ECO:0007669"/>
    <property type="project" value="UniProtKB-EC"/>
</dbReference>
<dbReference type="RefSeq" id="XP_024724560.1">
    <property type="nucleotide sequence ID" value="XM_024866067.1"/>
</dbReference>
<dbReference type="Pfam" id="PF05199">
    <property type="entry name" value="GMC_oxred_C"/>
    <property type="match status" value="1"/>
</dbReference>
<dbReference type="GO" id="GO:0050660">
    <property type="term" value="F:flavin adenine dinucleotide binding"/>
    <property type="evidence" value="ECO:0007669"/>
    <property type="project" value="InterPro"/>
</dbReference>
<evidence type="ECO:0000256" key="7">
    <source>
        <dbReference type="ARBA" id="ARBA00022692"/>
    </source>
</evidence>
<comment type="similarity">
    <text evidence="4 12">Belongs to the GMC oxidoreductase family.</text>
</comment>
<accession>A0A2T3BCB7</accession>
<dbReference type="PANTHER" id="PTHR46056:SF12">
    <property type="entry name" value="LONG-CHAIN-ALCOHOL OXIDASE"/>
    <property type="match status" value="1"/>
</dbReference>
<evidence type="ECO:0000256" key="11">
    <source>
        <dbReference type="ARBA" id="ARBA00023136"/>
    </source>
</evidence>
<keyword evidence="9" id="KW-1133">Transmembrane helix</keyword>
<proteinExistence type="inferred from homology"/>
<comment type="function">
    <text evidence="2">Long-chain fatty alcohol oxidase involved in the omega-oxidation pathway of lipid degradation.</text>
</comment>
<evidence type="ECO:0000259" key="15">
    <source>
        <dbReference type="Pfam" id="PF00890"/>
    </source>
</evidence>
<dbReference type="SUPFAM" id="SSF51905">
    <property type="entry name" value="FAD/NAD(P)-binding domain"/>
    <property type="match status" value="1"/>
</dbReference>
<evidence type="ECO:0000256" key="3">
    <source>
        <dbReference type="ARBA" id="ARBA00004370"/>
    </source>
</evidence>
<keyword evidence="10 12" id="KW-0560">Oxidoreductase</keyword>
<sequence>MIPSVISSKPGALAPLSTALPDLPPSEDFTEWQWNTLLAIMDAVVPSVRRGTATKDNNQLSISDAEYAKMVEHLQKNVVEAPNTAELDAYLLERPSDNPRFQSLLKRTLVVHTSETARKKLSLVLFLLTTRVGSLILTGSSTPFLQQSLAIREACLDRWRLSYIPALNGFHKQMTGAAKNLWLKTSLSYYKISGFPSYPSDIERGTLFEYEFLKFAAGDKPEVIETDVVIVGSGCGGGVCAKNLAETGHKVLVVDKSHFYPTEAFPMTEEEGPVHLFDNGGSTFSDDGSTAVISGSTWGGGGTVNWSASLQTQGFVRKEWAQDRGLTFFETSEFQTCLDRVCHKMGVSADHIKHNHGNRVLLDGARKLGYAAKAVPQNTGNSEHYCGHCSLGCASAQKQGPTVAWLPDAARAGAKFIEGFTADRVLFDESSGRKTATGVEGTWTSRNSRGGVDGPISDRTVRKVIIKAKKVVVSCGALWSPILLLQSGLKNQHIGRHLYLHPVNIMGAIFKEDVRPWEGGILTSVVSSFEDLDGHGHGTKLEALVMLPSFALSLSNVAKGLDFKKLALKFRHASCWISLARDRDSGRVFPDPVTGGIRIEYTPSAFDRQHILTGCIALAKIAYVEGATEIFAGIPGVAPFIRNPEDSSTPSSPADDIDPGVTDPCFQAWLTDLQRAGNKPPGAIFASAHQMGTNRMSVHERDGVVDSKGRVWGTDGLYISDTSVFPSASGVNPMVTNMAISDWISMNISKELMSANGMSARL</sequence>
<dbReference type="InParanoid" id="A0A2T3BCB7"/>
<dbReference type="EMBL" id="KZ679006">
    <property type="protein sequence ID" value="PSS27035.1"/>
    <property type="molecule type" value="Genomic_DNA"/>
</dbReference>
<evidence type="ECO:0000256" key="1">
    <source>
        <dbReference type="ARBA" id="ARBA00000920"/>
    </source>
</evidence>
<dbReference type="InterPro" id="IPR003953">
    <property type="entry name" value="FAD-dep_OxRdtase_2_FAD-bd"/>
</dbReference>
<dbReference type="InterPro" id="IPR000172">
    <property type="entry name" value="GMC_OxRdtase_N"/>
</dbReference>
<dbReference type="InterPro" id="IPR012400">
    <property type="entry name" value="Long_Oxdase"/>
</dbReference>
<dbReference type="OrthoDB" id="269227at2759"/>
<comment type="subcellular location">
    <subcellularLocation>
        <location evidence="3">Membrane</location>
    </subcellularLocation>
</comment>
<dbReference type="GeneID" id="36574148"/>
<evidence type="ECO:0000313" key="18">
    <source>
        <dbReference type="Proteomes" id="UP000241818"/>
    </source>
</evidence>
<keyword evidence="7" id="KW-0812">Transmembrane</keyword>
<feature type="domain" description="FAD-dependent oxidoreductase 2 FAD-binding" evidence="15">
    <location>
        <begin position="227"/>
        <end position="258"/>
    </location>
</feature>
<dbReference type="Gene3D" id="3.50.50.60">
    <property type="entry name" value="FAD/NAD(P)-binding domain"/>
    <property type="match status" value="2"/>
</dbReference>
<evidence type="ECO:0000256" key="4">
    <source>
        <dbReference type="ARBA" id="ARBA00010790"/>
    </source>
</evidence>
<dbReference type="AlphaFoldDB" id="A0A2T3BCB7"/>
<dbReference type="Pfam" id="PF00732">
    <property type="entry name" value="GMC_oxred_N"/>
    <property type="match status" value="1"/>
</dbReference>
<dbReference type="PANTHER" id="PTHR46056">
    <property type="entry name" value="LONG-CHAIN-ALCOHOL OXIDASE"/>
    <property type="match status" value="1"/>
</dbReference>
<feature type="domain" description="Glucose-methanol-choline oxidoreductase N-terminal" evidence="14">
    <location>
        <begin position="276"/>
        <end position="503"/>
    </location>
</feature>
<dbReference type="Proteomes" id="UP000241818">
    <property type="component" value="Unassembled WGS sequence"/>
</dbReference>
<evidence type="ECO:0000313" key="17">
    <source>
        <dbReference type="EMBL" id="PSS27035.1"/>
    </source>
</evidence>
<dbReference type="EC" id="1.1.3.20" evidence="5 12"/>
<dbReference type="GO" id="GO:0016020">
    <property type="term" value="C:membrane"/>
    <property type="evidence" value="ECO:0007669"/>
    <property type="project" value="UniProtKB-SubCell"/>
</dbReference>
<name>A0A2T3BCB7_AMORE</name>
<evidence type="ECO:0000256" key="12">
    <source>
        <dbReference type="PIRNR" id="PIRNR028937"/>
    </source>
</evidence>
<keyword evidence="18" id="KW-1185">Reference proteome</keyword>
<keyword evidence="8" id="KW-0274">FAD</keyword>
<keyword evidence="11" id="KW-0472">Membrane</keyword>
<reference evidence="17 18" key="1">
    <citation type="journal article" date="2018" name="New Phytol.">
        <title>Comparative genomics and transcriptomics depict ericoid mycorrhizal fungi as versatile saprotrophs and plant mutualists.</title>
        <authorList>
            <person name="Martino E."/>
            <person name="Morin E."/>
            <person name="Grelet G.A."/>
            <person name="Kuo A."/>
            <person name="Kohler A."/>
            <person name="Daghino S."/>
            <person name="Barry K.W."/>
            <person name="Cichocki N."/>
            <person name="Clum A."/>
            <person name="Dockter R.B."/>
            <person name="Hainaut M."/>
            <person name="Kuo R.C."/>
            <person name="LaButti K."/>
            <person name="Lindahl B.D."/>
            <person name="Lindquist E.A."/>
            <person name="Lipzen A."/>
            <person name="Khouja H.R."/>
            <person name="Magnuson J."/>
            <person name="Murat C."/>
            <person name="Ohm R.A."/>
            <person name="Singer S.W."/>
            <person name="Spatafora J.W."/>
            <person name="Wang M."/>
            <person name="Veneault-Fourrey C."/>
            <person name="Henrissat B."/>
            <person name="Grigoriev I.V."/>
            <person name="Martin F.M."/>
            <person name="Perotto S."/>
        </authorList>
    </citation>
    <scope>NUCLEOTIDE SEQUENCE [LARGE SCALE GENOMIC DNA]</scope>
    <source>
        <strain evidence="17 18">ATCC 22711</strain>
    </source>
</reference>
<feature type="domain" description="Glucose-methanol-choline oxidoreductase C-terminal" evidence="16">
    <location>
        <begin position="597"/>
        <end position="740"/>
    </location>
</feature>
<organism evidence="17 18">
    <name type="scientific">Amorphotheca resinae ATCC 22711</name>
    <dbReference type="NCBI Taxonomy" id="857342"/>
    <lineage>
        <taxon>Eukaryota</taxon>
        <taxon>Fungi</taxon>
        <taxon>Dikarya</taxon>
        <taxon>Ascomycota</taxon>
        <taxon>Pezizomycotina</taxon>
        <taxon>Leotiomycetes</taxon>
        <taxon>Helotiales</taxon>
        <taxon>Amorphothecaceae</taxon>
        <taxon>Amorphotheca</taxon>
    </lineage>
</organism>
<evidence type="ECO:0000256" key="2">
    <source>
        <dbReference type="ARBA" id="ARBA00003842"/>
    </source>
</evidence>
<protein>
    <recommendedName>
        <fullName evidence="5 12">Long-chain-alcohol oxidase</fullName>
        <ecNumber evidence="5 12">1.1.3.20</ecNumber>
    </recommendedName>
</protein>
<evidence type="ECO:0000256" key="13">
    <source>
        <dbReference type="PIRSR" id="PIRSR028937-1"/>
    </source>
</evidence>
<evidence type="ECO:0000259" key="16">
    <source>
        <dbReference type="Pfam" id="PF05199"/>
    </source>
</evidence>
<evidence type="ECO:0000256" key="9">
    <source>
        <dbReference type="ARBA" id="ARBA00022989"/>
    </source>
</evidence>
<evidence type="ECO:0000259" key="14">
    <source>
        <dbReference type="Pfam" id="PF00732"/>
    </source>
</evidence>
<evidence type="ECO:0000256" key="5">
    <source>
        <dbReference type="ARBA" id="ARBA00013125"/>
    </source>
</evidence>
<keyword evidence="6" id="KW-0285">Flavoprotein</keyword>
<dbReference type="STRING" id="857342.A0A2T3BCB7"/>
<dbReference type="PIRSF" id="PIRSF028937">
    <property type="entry name" value="Lg_Ch_AO"/>
    <property type="match status" value="1"/>
</dbReference>
<gene>
    <name evidence="17" type="ORF">M430DRAFT_31937</name>
</gene>
<dbReference type="InterPro" id="IPR036188">
    <property type="entry name" value="FAD/NAD-bd_sf"/>
</dbReference>
<dbReference type="Pfam" id="PF00890">
    <property type="entry name" value="FAD_binding_2"/>
    <property type="match status" value="1"/>
</dbReference>
<evidence type="ECO:0000256" key="10">
    <source>
        <dbReference type="ARBA" id="ARBA00023002"/>
    </source>
</evidence>
<comment type="catalytic activity">
    <reaction evidence="1 12">
        <text>a long-chain primary fatty alcohol + O2 = a long-chain fatty aldehyde + H2O2</text>
        <dbReference type="Rhea" id="RHEA:22756"/>
        <dbReference type="ChEBI" id="CHEBI:15379"/>
        <dbReference type="ChEBI" id="CHEBI:16240"/>
        <dbReference type="ChEBI" id="CHEBI:17176"/>
        <dbReference type="ChEBI" id="CHEBI:77396"/>
        <dbReference type="EC" id="1.1.3.20"/>
    </reaction>
</comment>
<dbReference type="InterPro" id="IPR007867">
    <property type="entry name" value="GMC_OxRtase_C"/>
</dbReference>
<feature type="active site" description="Proton acceptor" evidence="13">
    <location>
        <position position="689"/>
    </location>
</feature>